<evidence type="ECO:0000256" key="1">
    <source>
        <dbReference type="ARBA" id="ARBA00022737"/>
    </source>
</evidence>
<proteinExistence type="predicted"/>
<evidence type="ECO:0000313" key="6">
    <source>
        <dbReference type="Proteomes" id="UP000799429"/>
    </source>
</evidence>
<dbReference type="InterPro" id="IPR050889">
    <property type="entry name" value="Dendritic_Spine_Reg/Scaffold"/>
</dbReference>
<dbReference type="OrthoDB" id="823504at2759"/>
<evidence type="ECO:0000256" key="4">
    <source>
        <dbReference type="SAM" id="MobiDB-lite"/>
    </source>
</evidence>
<dbReference type="SMART" id="SM00248">
    <property type="entry name" value="ANK"/>
    <property type="match status" value="3"/>
</dbReference>
<dbReference type="AlphaFoldDB" id="A0A9P4VML5"/>
<feature type="repeat" description="ANK" evidence="3">
    <location>
        <begin position="53"/>
        <end position="85"/>
    </location>
</feature>
<sequence>MLIRCMFKTFRCIAQIDVSLRLRRAILLNDLSLVRRIIKNNPNQLQNPDFEDKSNTSLHIAAKAGFVQIVEFLITAGHEDDGISRNTDWSTALMLAAENKQLETGKLLIERFPRCIPWTNKEGLDALSLSALHTPPLLPPLLSSSIPVLHRPVPDARDAAGNTALHHASAAGELKSIRLLLAAGWSPHIANAYSWTPVAYSATVAAERYFRSLVLEMERGRMAVAPTGTEGVGQGHRRRRAGDVRLVLEDAGAAFGADVAPVTPGIMTAEEERAGLDWSPVERRRAMTPTAGRSEWQGLTQAQAQAMRARAGSGD</sequence>
<keyword evidence="6" id="KW-1185">Reference proteome</keyword>
<dbReference type="Pfam" id="PF00023">
    <property type="entry name" value="Ank"/>
    <property type="match status" value="1"/>
</dbReference>
<dbReference type="InterPro" id="IPR036770">
    <property type="entry name" value="Ankyrin_rpt-contain_sf"/>
</dbReference>
<comment type="caution">
    <text evidence="5">The sequence shown here is derived from an EMBL/GenBank/DDBJ whole genome shotgun (WGS) entry which is preliminary data.</text>
</comment>
<feature type="repeat" description="ANK" evidence="3">
    <location>
        <begin position="160"/>
        <end position="192"/>
    </location>
</feature>
<dbReference type="PANTHER" id="PTHR24166:SF48">
    <property type="entry name" value="PROTEIN VAPYRIN"/>
    <property type="match status" value="1"/>
</dbReference>
<dbReference type="PROSITE" id="PS50088">
    <property type="entry name" value="ANK_REPEAT"/>
    <property type="match status" value="2"/>
</dbReference>
<keyword evidence="1" id="KW-0677">Repeat</keyword>
<protein>
    <submittedName>
        <fullName evidence="5">Ankyrin</fullName>
    </submittedName>
</protein>
<evidence type="ECO:0000313" key="5">
    <source>
        <dbReference type="EMBL" id="KAF2834792.1"/>
    </source>
</evidence>
<reference evidence="5" key="1">
    <citation type="journal article" date="2020" name="Stud. Mycol.">
        <title>101 Dothideomycetes genomes: a test case for predicting lifestyles and emergence of pathogens.</title>
        <authorList>
            <person name="Haridas S."/>
            <person name="Albert R."/>
            <person name="Binder M."/>
            <person name="Bloem J."/>
            <person name="Labutti K."/>
            <person name="Salamov A."/>
            <person name="Andreopoulos B."/>
            <person name="Baker S."/>
            <person name="Barry K."/>
            <person name="Bills G."/>
            <person name="Bluhm B."/>
            <person name="Cannon C."/>
            <person name="Castanera R."/>
            <person name="Culley D."/>
            <person name="Daum C."/>
            <person name="Ezra D."/>
            <person name="Gonzalez J."/>
            <person name="Henrissat B."/>
            <person name="Kuo A."/>
            <person name="Liang C."/>
            <person name="Lipzen A."/>
            <person name="Lutzoni F."/>
            <person name="Magnuson J."/>
            <person name="Mondo S."/>
            <person name="Nolan M."/>
            <person name="Ohm R."/>
            <person name="Pangilinan J."/>
            <person name="Park H.-J."/>
            <person name="Ramirez L."/>
            <person name="Alfaro M."/>
            <person name="Sun H."/>
            <person name="Tritt A."/>
            <person name="Yoshinaga Y."/>
            <person name="Zwiers L.-H."/>
            <person name="Turgeon B."/>
            <person name="Goodwin S."/>
            <person name="Spatafora J."/>
            <person name="Crous P."/>
            <person name="Grigoriev I."/>
        </authorList>
    </citation>
    <scope>NUCLEOTIDE SEQUENCE</scope>
    <source>
        <strain evidence="5">CBS 101060</strain>
    </source>
</reference>
<gene>
    <name evidence="5" type="ORF">M501DRAFT_1027077</name>
</gene>
<dbReference type="PANTHER" id="PTHR24166">
    <property type="entry name" value="ROLLING PEBBLES, ISOFORM B"/>
    <property type="match status" value="1"/>
</dbReference>
<dbReference type="InterPro" id="IPR002110">
    <property type="entry name" value="Ankyrin_rpt"/>
</dbReference>
<dbReference type="Pfam" id="PF12796">
    <property type="entry name" value="Ank_2"/>
    <property type="match status" value="1"/>
</dbReference>
<evidence type="ECO:0000256" key="3">
    <source>
        <dbReference type="PROSITE-ProRule" id="PRU00023"/>
    </source>
</evidence>
<dbReference type="PROSITE" id="PS50297">
    <property type="entry name" value="ANK_REP_REGION"/>
    <property type="match status" value="2"/>
</dbReference>
<dbReference type="SUPFAM" id="SSF48403">
    <property type="entry name" value="Ankyrin repeat"/>
    <property type="match status" value="1"/>
</dbReference>
<name>A0A9P4VML5_9PEZI</name>
<dbReference type="Gene3D" id="1.25.40.20">
    <property type="entry name" value="Ankyrin repeat-containing domain"/>
    <property type="match status" value="2"/>
</dbReference>
<feature type="region of interest" description="Disordered" evidence="4">
    <location>
        <begin position="287"/>
        <end position="315"/>
    </location>
</feature>
<dbReference type="Proteomes" id="UP000799429">
    <property type="component" value="Unassembled WGS sequence"/>
</dbReference>
<evidence type="ECO:0000256" key="2">
    <source>
        <dbReference type="ARBA" id="ARBA00023043"/>
    </source>
</evidence>
<keyword evidence="2 3" id="KW-0040">ANK repeat</keyword>
<dbReference type="EMBL" id="MU006114">
    <property type="protein sequence ID" value="KAF2834792.1"/>
    <property type="molecule type" value="Genomic_DNA"/>
</dbReference>
<feature type="compositionally biased region" description="Low complexity" evidence="4">
    <location>
        <begin position="301"/>
        <end position="315"/>
    </location>
</feature>
<accession>A0A9P4VML5</accession>
<organism evidence="5 6">
    <name type="scientific">Patellaria atrata CBS 101060</name>
    <dbReference type="NCBI Taxonomy" id="1346257"/>
    <lineage>
        <taxon>Eukaryota</taxon>
        <taxon>Fungi</taxon>
        <taxon>Dikarya</taxon>
        <taxon>Ascomycota</taxon>
        <taxon>Pezizomycotina</taxon>
        <taxon>Dothideomycetes</taxon>
        <taxon>Dothideomycetes incertae sedis</taxon>
        <taxon>Patellariales</taxon>
        <taxon>Patellariaceae</taxon>
        <taxon>Patellaria</taxon>
    </lineage>
</organism>